<dbReference type="SUPFAM" id="SSF48726">
    <property type="entry name" value="Immunoglobulin"/>
    <property type="match status" value="3"/>
</dbReference>
<dbReference type="Pfam" id="PF07679">
    <property type="entry name" value="I-set"/>
    <property type="match status" value="1"/>
</dbReference>
<keyword evidence="6" id="KW-1185">Reference proteome</keyword>
<evidence type="ECO:0000313" key="6">
    <source>
        <dbReference type="Proteomes" id="UP000735302"/>
    </source>
</evidence>
<dbReference type="AlphaFoldDB" id="A0AAV4BAJ3"/>
<dbReference type="InterPro" id="IPR013783">
    <property type="entry name" value="Ig-like_fold"/>
</dbReference>
<dbReference type="InterPro" id="IPR036179">
    <property type="entry name" value="Ig-like_dom_sf"/>
</dbReference>
<feature type="domain" description="Ig-like" evidence="4">
    <location>
        <begin position="37"/>
        <end position="156"/>
    </location>
</feature>
<dbReference type="EMBL" id="BLXT01004649">
    <property type="protein sequence ID" value="GFO16110.1"/>
    <property type="molecule type" value="Genomic_DNA"/>
</dbReference>
<accession>A0AAV4BAJ3</accession>
<dbReference type="GO" id="GO:0008046">
    <property type="term" value="F:axon guidance receptor activity"/>
    <property type="evidence" value="ECO:0007669"/>
    <property type="project" value="TreeGrafter"/>
</dbReference>
<evidence type="ECO:0000313" key="5">
    <source>
        <dbReference type="EMBL" id="GFO16110.1"/>
    </source>
</evidence>
<name>A0AAV4BAJ3_9GAST</name>
<protein>
    <submittedName>
        <fullName evidence="5">Neural cell adhesion molecule l1</fullName>
    </submittedName>
</protein>
<feature type="transmembrane region" description="Helical" evidence="3">
    <location>
        <begin position="477"/>
        <end position="501"/>
    </location>
</feature>
<dbReference type="InterPro" id="IPR013098">
    <property type="entry name" value="Ig_I-set"/>
</dbReference>
<evidence type="ECO:0000259" key="4">
    <source>
        <dbReference type="PROSITE" id="PS50835"/>
    </source>
</evidence>
<keyword evidence="3" id="KW-1133">Transmembrane helix</keyword>
<dbReference type="Gene3D" id="2.60.40.10">
    <property type="entry name" value="Immunoglobulins"/>
    <property type="match status" value="2"/>
</dbReference>
<keyword evidence="2" id="KW-1015">Disulfide bond</keyword>
<dbReference type="SMART" id="SM00408">
    <property type="entry name" value="IGc2"/>
    <property type="match status" value="1"/>
</dbReference>
<keyword evidence="3" id="KW-0812">Transmembrane</keyword>
<dbReference type="InterPro" id="IPR003599">
    <property type="entry name" value="Ig_sub"/>
</dbReference>
<keyword evidence="3" id="KW-0472">Membrane</keyword>
<keyword evidence="1" id="KW-0732">Signal</keyword>
<dbReference type="InterPro" id="IPR007110">
    <property type="entry name" value="Ig-like_dom"/>
</dbReference>
<evidence type="ECO:0000256" key="2">
    <source>
        <dbReference type="ARBA" id="ARBA00023157"/>
    </source>
</evidence>
<dbReference type="GO" id="GO:0007156">
    <property type="term" value="P:homophilic cell adhesion via plasma membrane adhesion molecules"/>
    <property type="evidence" value="ECO:0007669"/>
    <property type="project" value="TreeGrafter"/>
</dbReference>
<dbReference type="PANTHER" id="PTHR45080:SF8">
    <property type="entry name" value="IG-LIKE DOMAIN-CONTAINING PROTEIN"/>
    <property type="match status" value="1"/>
</dbReference>
<dbReference type="SMART" id="SM00409">
    <property type="entry name" value="IG"/>
    <property type="match status" value="2"/>
</dbReference>
<comment type="caution">
    <text evidence="5">The sequence shown here is derived from an EMBL/GenBank/DDBJ whole genome shotgun (WGS) entry which is preliminary data.</text>
</comment>
<dbReference type="InterPro" id="IPR050958">
    <property type="entry name" value="Cell_Adh-Cytoskel_Orgn"/>
</dbReference>
<sequence length="535" mass="61261">MHNRVIPGFQALRQARAPVAGLEHATKESLQISGNIPPYIRKPANGQTRYPEPEKPMTIQCEADGVTPVTYSWFRNETIRHMKVKKGEKANIPCGEVPDTIPPYNKRWYHGQNSSELRTNDRIGTDSQGTLHYAYTLLSDNRSYKCGLVPTKGSVSNIILFNELHLEVEDSTEAGNFPPNKEYVTEGAKAIIGKPFIFDCFFSGNPAPQIKWINNTNHDITPSDSRYDIMNDGRQLKIYEVRQEDEGTFKCTAENIRARKEANIFLNVTSPPWRTAESLRPHTKINQRDFTLTCKAQAASRERLETPIWYRNGEELRRGTRSWMVGIHSSDYFWYRDMKLDIGIHSPDYFWYRDKKLVDSIIITKRPPDVIKVTANSTEHDITVLATGDSCCNINRLYSFNNTQLTEAALSKPPFRTNKADQTVTFVPSSVSREDLERWIGTYTCRMSNQHQHEDIHFQISYTSDPSPILAKESTVGLWWIGVICGVLAIIITIIVVFVIYKSNYPGDTYQLEKTELKHNLNPQEDLLNQSFQEI</sequence>
<gene>
    <name evidence="5" type="ORF">PoB_004261500</name>
</gene>
<organism evidence="5 6">
    <name type="scientific">Plakobranchus ocellatus</name>
    <dbReference type="NCBI Taxonomy" id="259542"/>
    <lineage>
        <taxon>Eukaryota</taxon>
        <taxon>Metazoa</taxon>
        <taxon>Spiralia</taxon>
        <taxon>Lophotrochozoa</taxon>
        <taxon>Mollusca</taxon>
        <taxon>Gastropoda</taxon>
        <taxon>Heterobranchia</taxon>
        <taxon>Euthyneura</taxon>
        <taxon>Panpulmonata</taxon>
        <taxon>Sacoglossa</taxon>
        <taxon>Placobranchoidea</taxon>
        <taxon>Plakobranchidae</taxon>
        <taxon>Plakobranchus</taxon>
    </lineage>
</organism>
<evidence type="ECO:0000256" key="3">
    <source>
        <dbReference type="SAM" id="Phobius"/>
    </source>
</evidence>
<dbReference type="PROSITE" id="PS50835">
    <property type="entry name" value="IG_LIKE"/>
    <property type="match status" value="2"/>
</dbReference>
<evidence type="ECO:0000256" key="1">
    <source>
        <dbReference type="ARBA" id="ARBA00022729"/>
    </source>
</evidence>
<reference evidence="5 6" key="1">
    <citation type="journal article" date="2021" name="Elife">
        <title>Chloroplast acquisition without the gene transfer in kleptoplastic sea slugs, Plakobranchus ocellatus.</title>
        <authorList>
            <person name="Maeda T."/>
            <person name="Takahashi S."/>
            <person name="Yoshida T."/>
            <person name="Shimamura S."/>
            <person name="Takaki Y."/>
            <person name="Nagai Y."/>
            <person name="Toyoda A."/>
            <person name="Suzuki Y."/>
            <person name="Arimoto A."/>
            <person name="Ishii H."/>
            <person name="Satoh N."/>
            <person name="Nishiyama T."/>
            <person name="Hasebe M."/>
            <person name="Maruyama T."/>
            <person name="Minagawa J."/>
            <person name="Obokata J."/>
            <person name="Shigenobu S."/>
        </authorList>
    </citation>
    <scope>NUCLEOTIDE SEQUENCE [LARGE SCALE GENOMIC DNA]</scope>
</reference>
<dbReference type="Proteomes" id="UP000735302">
    <property type="component" value="Unassembled WGS sequence"/>
</dbReference>
<dbReference type="GO" id="GO:0043025">
    <property type="term" value="C:neuronal cell body"/>
    <property type="evidence" value="ECO:0007669"/>
    <property type="project" value="TreeGrafter"/>
</dbReference>
<dbReference type="InterPro" id="IPR003598">
    <property type="entry name" value="Ig_sub2"/>
</dbReference>
<dbReference type="GO" id="GO:0030424">
    <property type="term" value="C:axon"/>
    <property type="evidence" value="ECO:0007669"/>
    <property type="project" value="TreeGrafter"/>
</dbReference>
<feature type="domain" description="Ig-like" evidence="4">
    <location>
        <begin position="179"/>
        <end position="269"/>
    </location>
</feature>
<dbReference type="GO" id="GO:0050808">
    <property type="term" value="P:synapse organization"/>
    <property type="evidence" value="ECO:0007669"/>
    <property type="project" value="TreeGrafter"/>
</dbReference>
<dbReference type="PANTHER" id="PTHR45080">
    <property type="entry name" value="CONTACTIN 5"/>
    <property type="match status" value="1"/>
</dbReference>
<dbReference type="GO" id="GO:0005886">
    <property type="term" value="C:plasma membrane"/>
    <property type="evidence" value="ECO:0007669"/>
    <property type="project" value="TreeGrafter"/>
</dbReference>
<proteinExistence type="predicted"/>